<dbReference type="GO" id="GO:0008199">
    <property type="term" value="F:ferric iron binding"/>
    <property type="evidence" value="ECO:0007669"/>
    <property type="project" value="InterPro"/>
</dbReference>
<dbReference type="InterPro" id="IPR024756">
    <property type="entry name" value="PCDO_beta_N"/>
</dbReference>
<dbReference type="SUPFAM" id="SSF49482">
    <property type="entry name" value="Aromatic compound dioxygenase"/>
    <property type="match status" value="1"/>
</dbReference>
<dbReference type="GO" id="GO:0018578">
    <property type="term" value="F:protocatechuate 3,4-dioxygenase activity"/>
    <property type="evidence" value="ECO:0007669"/>
    <property type="project" value="InterPro"/>
</dbReference>
<dbReference type="RefSeq" id="WP_003919948.1">
    <property type="nucleotide sequence ID" value="NZ_AP022314.1"/>
</dbReference>
<reference evidence="5 6" key="1">
    <citation type="submission" date="2019-12" db="EMBL/GenBank/DDBJ databases">
        <title>Complete genome sequence of Mycolicibacterium xenopi str. JCM15661T.</title>
        <authorList>
            <person name="Yoshida M."/>
            <person name="Fukano H."/>
            <person name="Asakura T."/>
            <person name="Hoshino Y."/>
        </authorList>
    </citation>
    <scope>NUCLEOTIDE SEQUENCE [LARGE SCALE GENOMIC DNA]</scope>
    <source>
        <strain evidence="5 6">JCM 15661T</strain>
    </source>
</reference>
<dbReference type="InterPro" id="IPR012785">
    <property type="entry name" value="Protocat_dOase_b"/>
</dbReference>
<protein>
    <submittedName>
        <fullName evidence="5">Protocatechuate 3,4-dioxygenase subunit beta</fullName>
    </submittedName>
</protein>
<proteinExistence type="inferred from homology"/>
<feature type="domain" description="Intradiol ring-cleavage dioxygenases" evidence="4">
    <location>
        <begin position="93"/>
        <end position="121"/>
    </location>
</feature>
<evidence type="ECO:0000259" key="4">
    <source>
        <dbReference type="PROSITE" id="PS00083"/>
    </source>
</evidence>
<dbReference type="KEGG" id="mxe:MYXE_30350"/>
<sequence length="249" mass="27545">MEAAAPRVATQRDITAEIARIAAGYRGGDTQPRLDYPPYRSSALRHPKSLPVQVNPEEIERWAPCFGEGDVEPLDADLTAGHAGEPIGERIIVTGRVLDGVGRPVAGQLVEIWQANAGGRYHHQRDQHPAPIDPNFTGVGRCLTKSDGSYRFLTIKPGPYPWCNHHNAWRPAHIHFSVFGTAFTQRLVTQMYFPGDPLFGLDPIVQSVIDPAARNRLIATYDHDVTVPEYATGYRWDIVLGAMWTDSDG</sequence>
<evidence type="ECO:0000256" key="2">
    <source>
        <dbReference type="ARBA" id="ARBA00022964"/>
    </source>
</evidence>
<accession>A0AAD1M299</accession>
<dbReference type="GO" id="GO:0019619">
    <property type="term" value="P:3,4-dihydroxybenzoate catabolic process"/>
    <property type="evidence" value="ECO:0007669"/>
    <property type="project" value="InterPro"/>
</dbReference>
<name>A0AAD1M299_MYCXE</name>
<dbReference type="NCBIfam" id="TIGR02422">
    <property type="entry name" value="protocat_beta"/>
    <property type="match status" value="1"/>
</dbReference>
<evidence type="ECO:0000256" key="3">
    <source>
        <dbReference type="ARBA" id="ARBA00023002"/>
    </source>
</evidence>
<dbReference type="PANTHER" id="PTHR33711:SF10">
    <property type="entry name" value="INTRADIOL RING-CLEAVAGE DIOXYGENASES DOMAIN-CONTAINING PROTEIN"/>
    <property type="match status" value="1"/>
</dbReference>
<organism evidence="5 6">
    <name type="scientific">Mycobacterium xenopi</name>
    <dbReference type="NCBI Taxonomy" id="1789"/>
    <lineage>
        <taxon>Bacteria</taxon>
        <taxon>Bacillati</taxon>
        <taxon>Actinomycetota</taxon>
        <taxon>Actinomycetes</taxon>
        <taxon>Mycobacteriales</taxon>
        <taxon>Mycobacteriaceae</taxon>
        <taxon>Mycobacterium</taxon>
    </lineage>
</organism>
<dbReference type="Pfam" id="PF00775">
    <property type="entry name" value="Dioxygenase_C"/>
    <property type="match status" value="1"/>
</dbReference>
<keyword evidence="3" id="KW-0560">Oxidoreductase</keyword>
<dbReference type="Pfam" id="PF12391">
    <property type="entry name" value="PCDO_beta_N"/>
    <property type="match status" value="1"/>
</dbReference>
<dbReference type="AlphaFoldDB" id="A0AAD1M299"/>
<dbReference type="Proteomes" id="UP000464624">
    <property type="component" value="Chromosome"/>
</dbReference>
<evidence type="ECO:0000313" key="6">
    <source>
        <dbReference type="Proteomes" id="UP000464624"/>
    </source>
</evidence>
<comment type="similarity">
    <text evidence="1">Belongs to the intradiol ring-cleavage dioxygenase family.</text>
</comment>
<evidence type="ECO:0000256" key="1">
    <source>
        <dbReference type="ARBA" id="ARBA00007825"/>
    </source>
</evidence>
<evidence type="ECO:0000313" key="5">
    <source>
        <dbReference type="EMBL" id="BBU23245.1"/>
    </source>
</evidence>
<dbReference type="InterPro" id="IPR015889">
    <property type="entry name" value="Intradiol_dOase_core"/>
</dbReference>
<keyword evidence="2" id="KW-0223">Dioxygenase</keyword>
<gene>
    <name evidence="5" type="primary">pcaH</name>
    <name evidence="5" type="ORF">MYXE_30350</name>
</gene>
<dbReference type="PANTHER" id="PTHR33711">
    <property type="entry name" value="DIOXYGENASE, PUTATIVE (AFU_ORTHOLOGUE AFUA_2G02910)-RELATED"/>
    <property type="match status" value="1"/>
</dbReference>
<dbReference type="InterPro" id="IPR050770">
    <property type="entry name" value="Intradiol_RC_Dioxygenase"/>
</dbReference>
<dbReference type="Gene3D" id="2.60.130.10">
    <property type="entry name" value="Aromatic compound dioxygenase"/>
    <property type="match status" value="1"/>
</dbReference>
<dbReference type="EMBL" id="AP022314">
    <property type="protein sequence ID" value="BBU23245.1"/>
    <property type="molecule type" value="Genomic_DNA"/>
</dbReference>
<dbReference type="InterPro" id="IPR000627">
    <property type="entry name" value="Intradiol_dOase_C"/>
</dbReference>
<dbReference type="PROSITE" id="PS00083">
    <property type="entry name" value="INTRADIOL_DIOXYGENAS"/>
    <property type="match status" value="1"/>
</dbReference>